<dbReference type="InterPro" id="IPR013096">
    <property type="entry name" value="Cupin_2"/>
</dbReference>
<dbReference type="STRING" id="440168.SAMN04487974_101249"/>
<evidence type="ECO:0000313" key="3">
    <source>
        <dbReference type="Proteomes" id="UP000199495"/>
    </source>
</evidence>
<dbReference type="InterPro" id="IPR052535">
    <property type="entry name" value="Bacilysin_H2HPP_isomerase"/>
</dbReference>
<dbReference type="OrthoDB" id="9811153at2"/>
<accession>A0A1G7S1D5</accession>
<name>A0A1G7S1D5_9HYPH</name>
<reference evidence="2 3" key="1">
    <citation type="submission" date="2016-10" db="EMBL/GenBank/DDBJ databases">
        <authorList>
            <person name="de Groot N.N."/>
        </authorList>
    </citation>
    <scope>NUCLEOTIDE SEQUENCE [LARGE SCALE GENOMIC DNA]</scope>
    <source>
        <strain evidence="2 3">CGMCC 1.10267</strain>
    </source>
</reference>
<dbReference type="RefSeq" id="WP_090590051.1">
    <property type="nucleotide sequence ID" value="NZ_FNCS01000001.1"/>
</dbReference>
<dbReference type="InterPro" id="IPR025499">
    <property type="entry name" value="KdgF"/>
</dbReference>
<dbReference type="PANTHER" id="PTHR40112">
    <property type="entry name" value="H2HPP ISOMERASE"/>
    <property type="match status" value="1"/>
</dbReference>
<keyword evidence="3" id="KW-1185">Reference proteome</keyword>
<protein>
    <submittedName>
        <fullName evidence="2">Cupin domain-containing protein</fullName>
    </submittedName>
</protein>
<gene>
    <name evidence="2" type="ORF">SAMN04487974_101249</name>
</gene>
<evidence type="ECO:0000313" key="2">
    <source>
        <dbReference type="EMBL" id="SDG16842.1"/>
    </source>
</evidence>
<feature type="domain" description="Cupin type-2" evidence="1">
    <location>
        <begin position="37"/>
        <end position="93"/>
    </location>
</feature>
<dbReference type="PANTHER" id="PTHR40112:SF1">
    <property type="entry name" value="H2HPP ISOMERASE"/>
    <property type="match status" value="1"/>
</dbReference>
<dbReference type="Gene3D" id="2.60.120.10">
    <property type="entry name" value="Jelly Rolls"/>
    <property type="match status" value="1"/>
</dbReference>
<organism evidence="2 3">
    <name type="scientific">Pelagibacterium luteolum</name>
    <dbReference type="NCBI Taxonomy" id="440168"/>
    <lineage>
        <taxon>Bacteria</taxon>
        <taxon>Pseudomonadati</taxon>
        <taxon>Pseudomonadota</taxon>
        <taxon>Alphaproteobacteria</taxon>
        <taxon>Hyphomicrobiales</taxon>
        <taxon>Devosiaceae</taxon>
        <taxon>Pelagibacterium</taxon>
    </lineage>
</organism>
<evidence type="ECO:0000259" key="1">
    <source>
        <dbReference type="Pfam" id="PF07883"/>
    </source>
</evidence>
<sequence>MAINDPFFASGDRDWTDTDPGVKRRIMVWREDMMMVEVTFEKGASGTPHAHHHVQSTYVVEGAFEVTIDGVTQVVEKGGAFLVAPNLVHGVKALAAGHLIDAFSPMREDFL</sequence>
<dbReference type="Pfam" id="PF07883">
    <property type="entry name" value="Cupin_2"/>
    <property type="match status" value="1"/>
</dbReference>
<dbReference type="SUPFAM" id="SSF51182">
    <property type="entry name" value="RmlC-like cupins"/>
    <property type="match status" value="1"/>
</dbReference>
<dbReference type="Proteomes" id="UP000199495">
    <property type="component" value="Unassembled WGS sequence"/>
</dbReference>
<dbReference type="InterPro" id="IPR011051">
    <property type="entry name" value="RmlC_Cupin_sf"/>
</dbReference>
<proteinExistence type="predicted"/>
<dbReference type="CDD" id="cd02238">
    <property type="entry name" value="cupin_KdgF"/>
    <property type="match status" value="1"/>
</dbReference>
<dbReference type="AlphaFoldDB" id="A0A1G7S1D5"/>
<dbReference type="InterPro" id="IPR014710">
    <property type="entry name" value="RmlC-like_jellyroll"/>
</dbReference>
<dbReference type="EMBL" id="FNCS01000001">
    <property type="protein sequence ID" value="SDG16842.1"/>
    <property type="molecule type" value="Genomic_DNA"/>
</dbReference>
<dbReference type="PIRSF" id="PIRSF029883">
    <property type="entry name" value="KdgF"/>
    <property type="match status" value="1"/>
</dbReference>